<dbReference type="EMBL" id="QJKJ01004154">
    <property type="protein sequence ID" value="RDX95341.1"/>
    <property type="molecule type" value="Genomic_DNA"/>
</dbReference>
<feature type="non-terminal residue" evidence="1">
    <location>
        <position position="1"/>
    </location>
</feature>
<organism evidence="1 2">
    <name type="scientific">Mucuna pruriens</name>
    <name type="common">Velvet bean</name>
    <name type="synonym">Dolichos pruriens</name>
    <dbReference type="NCBI Taxonomy" id="157652"/>
    <lineage>
        <taxon>Eukaryota</taxon>
        <taxon>Viridiplantae</taxon>
        <taxon>Streptophyta</taxon>
        <taxon>Embryophyta</taxon>
        <taxon>Tracheophyta</taxon>
        <taxon>Spermatophyta</taxon>
        <taxon>Magnoliopsida</taxon>
        <taxon>eudicotyledons</taxon>
        <taxon>Gunneridae</taxon>
        <taxon>Pentapetalae</taxon>
        <taxon>rosids</taxon>
        <taxon>fabids</taxon>
        <taxon>Fabales</taxon>
        <taxon>Fabaceae</taxon>
        <taxon>Papilionoideae</taxon>
        <taxon>50 kb inversion clade</taxon>
        <taxon>NPAAA clade</taxon>
        <taxon>indigoferoid/millettioid clade</taxon>
        <taxon>Phaseoleae</taxon>
        <taxon>Mucuna</taxon>
    </lineage>
</organism>
<keyword evidence="2" id="KW-1185">Reference proteome</keyword>
<dbReference type="OrthoDB" id="1298065at2759"/>
<proteinExistence type="predicted"/>
<protein>
    <submittedName>
        <fullName evidence="1">Uncharacterized protein</fullName>
    </submittedName>
</protein>
<comment type="caution">
    <text evidence="1">The sequence shown here is derived from an EMBL/GenBank/DDBJ whole genome shotgun (WGS) entry which is preliminary data.</text>
</comment>
<reference evidence="1" key="1">
    <citation type="submission" date="2018-05" db="EMBL/GenBank/DDBJ databases">
        <title>Draft genome of Mucuna pruriens seed.</title>
        <authorList>
            <person name="Nnadi N.E."/>
            <person name="Vos R."/>
            <person name="Hasami M.H."/>
            <person name="Devisetty U.K."/>
            <person name="Aguiy J.C."/>
        </authorList>
    </citation>
    <scope>NUCLEOTIDE SEQUENCE [LARGE SCALE GENOMIC DNA]</scope>
    <source>
        <strain evidence="1">JCA_2017</strain>
    </source>
</reference>
<accession>A0A371GXV4</accession>
<name>A0A371GXV4_MUCPR</name>
<dbReference type="AlphaFoldDB" id="A0A371GXV4"/>
<sequence length="67" mass="7929">MGGTIILHEKGKGVICYRKILIKLKDKFYRATIYSTILYNSECWTVKEHHERKKGRSRKNEIVKMGM</sequence>
<dbReference type="Proteomes" id="UP000257109">
    <property type="component" value="Unassembled WGS sequence"/>
</dbReference>
<evidence type="ECO:0000313" key="1">
    <source>
        <dbReference type="EMBL" id="RDX95341.1"/>
    </source>
</evidence>
<evidence type="ECO:0000313" key="2">
    <source>
        <dbReference type="Proteomes" id="UP000257109"/>
    </source>
</evidence>
<gene>
    <name evidence="1" type="ORF">CR513_22159</name>
</gene>